<feature type="transmembrane region" description="Helical" evidence="6">
    <location>
        <begin position="330"/>
        <end position="350"/>
    </location>
</feature>
<dbReference type="EMBL" id="ANOH01000319">
    <property type="protein sequence ID" value="EMI53919.1"/>
    <property type="molecule type" value="Genomic_DNA"/>
</dbReference>
<dbReference type="PATRIC" id="fig|1263870.3.peg.4932"/>
<feature type="domain" description="Na+/H+ antiporter NhaC-like C-terminal" evidence="7">
    <location>
        <begin position="161"/>
        <end position="307"/>
    </location>
</feature>
<accession>M5TY17</accession>
<dbReference type="InterPro" id="IPR018461">
    <property type="entry name" value="Na/H_Antiport_NhaC-like_C"/>
</dbReference>
<reference evidence="8 9" key="1">
    <citation type="journal article" date="2013" name="Mar. Genomics">
        <title>Expression of sulfatases in Rhodopirellula baltica and the diversity of sulfatases in the genus Rhodopirellula.</title>
        <authorList>
            <person name="Wegner C.E."/>
            <person name="Richter-Heitmann T."/>
            <person name="Klindworth A."/>
            <person name="Klockow C."/>
            <person name="Richter M."/>
            <person name="Achstetter T."/>
            <person name="Glockner F.O."/>
            <person name="Harder J."/>
        </authorList>
    </citation>
    <scope>NUCLEOTIDE SEQUENCE [LARGE SCALE GENOMIC DNA]</scope>
    <source>
        <strain evidence="8 9">SM41</strain>
    </source>
</reference>
<evidence type="ECO:0000313" key="8">
    <source>
        <dbReference type="EMBL" id="EMI53919.1"/>
    </source>
</evidence>
<keyword evidence="5 6" id="KW-0472">Membrane</keyword>
<name>M5TY17_9BACT</name>
<dbReference type="Pfam" id="PF03553">
    <property type="entry name" value="Na_H_antiporter"/>
    <property type="match status" value="2"/>
</dbReference>
<keyword evidence="9" id="KW-1185">Reference proteome</keyword>
<dbReference type="OrthoDB" id="9762978at2"/>
<feature type="transmembrane region" description="Helical" evidence="6">
    <location>
        <begin position="415"/>
        <end position="445"/>
    </location>
</feature>
<feature type="transmembrane region" description="Helical" evidence="6">
    <location>
        <begin position="269"/>
        <end position="289"/>
    </location>
</feature>
<protein>
    <submittedName>
        <fullName evidence="8">Na+/H+ antiporter family protein</fullName>
    </submittedName>
</protein>
<dbReference type="Proteomes" id="UP000011885">
    <property type="component" value="Unassembled WGS sequence"/>
</dbReference>
<evidence type="ECO:0000259" key="7">
    <source>
        <dbReference type="Pfam" id="PF03553"/>
    </source>
</evidence>
<dbReference type="PANTHER" id="PTHR43478">
    <property type="entry name" value="NA+/H+ ANTIPORTER-RELATED"/>
    <property type="match status" value="1"/>
</dbReference>
<evidence type="ECO:0000313" key="9">
    <source>
        <dbReference type="Proteomes" id="UP000011885"/>
    </source>
</evidence>
<dbReference type="GO" id="GO:0005886">
    <property type="term" value="C:plasma membrane"/>
    <property type="evidence" value="ECO:0007669"/>
    <property type="project" value="UniProtKB-SubCell"/>
</dbReference>
<evidence type="ECO:0000256" key="5">
    <source>
        <dbReference type="ARBA" id="ARBA00023136"/>
    </source>
</evidence>
<feature type="transmembrane region" description="Helical" evidence="6">
    <location>
        <begin position="528"/>
        <end position="548"/>
    </location>
</feature>
<dbReference type="AlphaFoldDB" id="M5TY17"/>
<comment type="subcellular location">
    <subcellularLocation>
        <location evidence="1">Cell membrane</location>
        <topology evidence="1">Multi-pass membrane protein</topology>
    </subcellularLocation>
</comment>
<feature type="transmembrane region" description="Helical" evidence="6">
    <location>
        <begin position="362"/>
        <end position="383"/>
    </location>
</feature>
<keyword evidence="4 6" id="KW-1133">Transmembrane helix</keyword>
<organism evidence="8 9">
    <name type="scientific">Rhodopirellula sallentina SM41</name>
    <dbReference type="NCBI Taxonomy" id="1263870"/>
    <lineage>
        <taxon>Bacteria</taxon>
        <taxon>Pseudomonadati</taxon>
        <taxon>Planctomycetota</taxon>
        <taxon>Planctomycetia</taxon>
        <taxon>Pirellulales</taxon>
        <taxon>Pirellulaceae</taxon>
        <taxon>Rhodopirellula</taxon>
    </lineage>
</organism>
<sequence length="554" mass="57652">MEYGYTSLLPPLLAIVLALLTRHVLLPLAAGILLGAGLLAWGTPESGLVLTTCAIFVRSIWDSVWDGDHLRVLVFTLLLGMMVGVIEVSGAMKRTIARLASRVRDRRGAQGMIAATGLAVFFDDYANTLLVGGTMRSTSDRFGLSRAKLAYLVDSTAAPVAGLALVSTWVATELSYLQAGIDASVYSANNGEASIAVFDFFLQSIPYRFYPWFALFLVFVIARTGRDFGPMHAAEQAALKDAAKEQHGHLEDAARAPDPKTRWSDMGAAFSPVLVCLAAVLATLIYTGMASLSEGDVSAAVAVQEASGATDGAVGWLRRAGDVIGSGDSYLALMVGGGAGLATALLFAFVGTGVSKTQVFRGVGSGAAQMMPAMFVLWLAWALSAMTGKEALDTGGFLASVLTDAIDIRILPTCVFLLAGVIAFSTGTSWGTMAIVTPIAVSLVLDMQANSNLASDVVNSPLALATFSGVLAGAIFGDHCSPISDTTVLSSRACDCDHVLHVRTQMPYALLAGGVCVVTGTLPVAFGVPVWLCLAAGTGCLIAAVRWLGKQPAA</sequence>
<feature type="transmembrane region" description="Helical" evidence="6">
    <location>
        <begin position="72"/>
        <end position="92"/>
    </location>
</feature>
<comment type="caution">
    <text evidence="8">The sequence shown here is derived from an EMBL/GenBank/DDBJ whole genome shotgun (WGS) entry which is preliminary data.</text>
</comment>
<keyword evidence="3 6" id="KW-0812">Transmembrane</keyword>
<keyword evidence="2" id="KW-1003">Cell membrane</keyword>
<feature type="transmembrane region" description="Helical" evidence="6">
    <location>
        <begin position="149"/>
        <end position="170"/>
    </location>
</feature>
<evidence type="ECO:0000256" key="4">
    <source>
        <dbReference type="ARBA" id="ARBA00022989"/>
    </source>
</evidence>
<feature type="transmembrane region" description="Helical" evidence="6">
    <location>
        <begin position="12"/>
        <end position="41"/>
    </location>
</feature>
<dbReference type="PANTHER" id="PTHR43478:SF1">
    <property type="entry name" value="NA+_H+ ANTIPORTER NHAC-LIKE C-TERMINAL DOMAIN-CONTAINING PROTEIN"/>
    <property type="match status" value="1"/>
</dbReference>
<evidence type="ECO:0000256" key="6">
    <source>
        <dbReference type="SAM" id="Phobius"/>
    </source>
</evidence>
<evidence type="ECO:0000256" key="1">
    <source>
        <dbReference type="ARBA" id="ARBA00004651"/>
    </source>
</evidence>
<feature type="transmembrane region" description="Helical" evidence="6">
    <location>
        <begin position="457"/>
        <end position="476"/>
    </location>
</feature>
<evidence type="ECO:0000256" key="2">
    <source>
        <dbReference type="ARBA" id="ARBA00022475"/>
    </source>
</evidence>
<feature type="domain" description="Na+/H+ antiporter NhaC-like C-terminal" evidence="7">
    <location>
        <begin position="330"/>
        <end position="516"/>
    </location>
</feature>
<evidence type="ECO:0000256" key="3">
    <source>
        <dbReference type="ARBA" id="ARBA00022692"/>
    </source>
</evidence>
<feature type="transmembrane region" description="Helical" evidence="6">
    <location>
        <begin position="209"/>
        <end position="225"/>
    </location>
</feature>
<dbReference type="RefSeq" id="WP_008683701.1">
    <property type="nucleotide sequence ID" value="NZ_ANOH01000319.1"/>
</dbReference>
<gene>
    <name evidence="8" type="ORF">RSSM_04666</name>
</gene>
<proteinExistence type="predicted"/>